<dbReference type="OMA" id="THDASQM"/>
<comment type="similarity">
    <text evidence="2">Belongs to the cation diffusion facilitator (CDF) transporter (TC 2.A.4) family. SLC30A subfamily.</text>
</comment>
<dbReference type="PANTHER" id="PTHR45820:SF1">
    <property type="entry name" value="PROTON-COUPLED ZINC ANTIPORTER SLC30A1"/>
    <property type="match status" value="1"/>
</dbReference>
<keyword evidence="7 8" id="KW-0472">Membrane</keyword>
<dbReference type="InParanoid" id="A0A6Q2Z2L2"/>
<keyword evidence="12" id="KW-1185">Reference proteome</keyword>
<dbReference type="InterPro" id="IPR058533">
    <property type="entry name" value="Cation_efflux_TM"/>
</dbReference>
<reference evidence="11" key="3">
    <citation type="submission" date="2025-08" db="UniProtKB">
        <authorList>
            <consortium name="Ensembl"/>
        </authorList>
    </citation>
    <scope>IDENTIFICATION</scope>
</reference>
<dbReference type="Ensembl" id="ENSELUT00000066033.2">
    <property type="protein sequence ID" value="ENSELUP00000071972.1"/>
    <property type="gene ID" value="ENSELUG00000021161.3"/>
</dbReference>
<evidence type="ECO:0000313" key="11">
    <source>
        <dbReference type="Ensembl" id="ENSELUP00000071972.1"/>
    </source>
</evidence>
<proteinExistence type="inferred from homology"/>
<feature type="transmembrane region" description="Helical" evidence="8">
    <location>
        <begin position="81"/>
        <end position="103"/>
    </location>
</feature>
<dbReference type="PANTHER" id="PTHR45820">
    <property type="entry name" value="FI23527P1"/>
    <property type="match status" value="1"/>
</dbReference>
<dbReference type="Pfam" id="PF16916">
    <property type="entry name" value="ZT_dimer"/>
    <property type="match status" value="1"/>
</dbReference>
<accession>A0A6Q2Z2L2</accession>
<dbReference type="GO" id="GO:0010312">
    <property type="term" value="P:detoxification of zinc ion"/>
    <property type="evidence" value="ECO:0007669"/>
    <property type="project" value="TreeGrafter"/>
</dbReference>
<reference evidence="12" key="1">
    <citation type="journal article" date="2014" name="PLoS ONE">
        <title>The genome and linkage map of the northern pike (Esox lucius): conserved synteny revealed between the salmonid sister group and the Neoteleostei.</title>
        <authorList>
            <person name="Rondeau E.B."/>
            <person name="Minkley D.R."/>
            <person name="Leong J.S."/>
            <person name="Messmer A.M."/>
            <person name="Jantzen J.R."/>
            <person name="von Schalburg K.R."/>
            <person name="Lemon C."/>
            <person name="Bird N.H."/>
            <person name="Koop B.F."/>
        </authorList>
    </citation>
    <scope>NUCLEOTIDE SEQUENCE</scope>
</reference>
<evidence type="ECO:0000256" key="1">
    <source>
        <dbReference type="ARBA" id="ARBA00004141"/>
    </source>
</evidence>
<dbReference type="Pfam" id="PF01545">
    <property type="entry name" value="Cation_efflux"/>
    <property type="match status" value="1"/>
</dbReference>
<sequence length="491" mass="54206">LVQMAWEQNRLRLLCMLSMTSAFFIVEVAVSRVTASLSMLSDSFHMLSDVITLVVALIAMRFSETTQATNTNTFGWVRAEVMGALVNTVFLAALCFSIIVEAIERFTTPHEIESLQVVVGVGSMGIFVNLLGLLFFHRHAGHGHSGQGHSHGSSIVINTLHKSERLLGKESGEDDTMRPILIDCSLKTSERRAEEHQGLLSADHLFPNPGPGDTQRVHLNDNHHESALQLKMQGVFLHVLGDTLGSVIVLAGEICVNPCYNHNPDHSIHHPQHINTSLVTMFSSSTQTSKHIAGPCWVLYLDPTLSIIMAAILHCIKFPLLKESALILLQTVPKQVNITRLLWKLRNLDGVLAVHDLHIWQLAGSRIIATAHIKCLDPVAYMGMAKKIKSLFHDEGIHATTVQPEFVTIQSESNVYVCELSCRKQCAPKLCCCSFDRSALGRTVGEKFVSFSYYSTEQPSPLIRQLNSAAIKRTATQSAKVDIYTEAESSV</sequence>
<dbReference type="GO" id="GO:0005783">
    <property type="term" value="C:endoplasmic reticulum"/>
    <property type="evidence" value="ECO:0007669"/>
    <property type="project" value="TreeGrafter"/>
</dbReference>
<keyword evidence="3" id="KW-0813">Transport</keyword>
<dbReference type="GO" id="GO:0016020">
    <property type="term" value="C:membrane"/>
    <property type="evidence" value="ECO:0007669"/>
    <property type="project" value="UniProtKB-SubCell"/>
</dbReference>
<evidence type="ECO:0000256" key="7">
    <source>
        <dbReference type="ARBA" id="ARBA00023136"/>
    </source>
</evidence>
<dbReference type="Proteomes" id="UP000265140">
    <property type="component" value="Chromosome 15"/>
</dbReference>
<dbReference type="GO" id="GO:0005385">
    <property type="term" value="F:zinc ion transmembrane transporter activity"/>
    <property type="evidence" value="ECO:0007669"/>
    <property type="project" value="TreeGrafter"/>
</dbReference>
<feature type="transmembrane region" description="Helical" evidence="8">
    <location>
        <begin position="115"/>
        <end position="136"/>
    </location>
</feature>
<dbReference type="GO" id="GO:0019855">
    <property type="term" value="F:calcium channel inhibitor activity"/>
    <property type="evidence" value="ECO:0007669"/>
    <property type="project" value="TreeGrafter"/>
</dbReference>
<feature type="transmembrane region" description="Helical" evidence="8">
    <location>
        <begin position="43"/>
        <end position="60"/>
    </location>
</feature>
<feature type="domain" description="Cation efflux protein cytoplasmic" evidence="10">
    <location>
        <begin position="337"/>
        <end position="374"/>
    </location>
</feature>
<evidence type="ECO:0000313" key="12">
    <source>
        <dbReference type="Proteomes" id="UP000265140"/>
    </source>
</evidence>
<dbReference type="Gene3D" id="1.20.1510.10">
    <property type="entry name" value="Cation efflux protein transmembrane domain"/>
    <property type="match status" value="1"/>
</dbReference>
<evidence type="ECO:0000259" key="9">
    <source>
        <dbReference type="Pfam" id="PF01545"/>
    </source>
</evidence>
<dbReference type="InterPro" id="IPR027469">
    <property type="entry name" value="Cation_efflux_TMD_sf"/>
</dbReference>
<evidence type="ECO:0000256" key="8">
    <source>
        <dbReference type="SAM" id="Phobius"/>
    </source>
</evidence>
<dbReference type="SUPFAM" id="SSF161111">
    <property type="entry name" value="Cation efflux protein transmembrane domain-like"/>
    <property type="match status" value="1"/>
</dbReference>
<evidence type="ECO:0000259" key="10">
    <source>
        <dbReference type="Pfam" id="PF16916"/>
    </source>
</evidence>
<evidence type="ECO:0000256" key="3">
    <source>
        <dbReference type="ARBA" id="ARBA00022448"/>
    </source>
</evidence>
<keyword evidence="4 8" id="KW-0812">Transmembrane</keyword>
<feature type="transmembrane region" description="Helical" evidence="8">
    <location>
        <begin position="12"/>
        <end position="31"/>
    </location>
</feature>
<reference evidence="11" key="2">
    <citation type="submission" date="2020-02" db="EMBL/GenBank/DDBJ databases">
        <title>Esox lucius (northern pike) genome, fEsoLuc1, primary haplotype.</title>
        <authorList>
            <person name="Myers G."/>
            <person name="Karagic N."/>
            <person name="Meyer A."/>
            <person name="Pippel M."/>
            <person name="Reichard M."/>
            <person name="Winkler S."/>
            <person name="Tracey A."/>
            <person name="Sims Y."/>
            <person name="Howe K."/>
            <person name="Rhie A."/>
            <person name="Formenti G."/>
            <person name="Durbin R."/>
            <person name="Fedrigo O."/>
            <person name="Jarvis E.D."/>
        </authorList>
    </citation>
    <scope>NUCLEOTIDE SEQUENCE [LARGE SCALE GENOMIC DNA]</scope>
</reference>
<dbReference type="GO" id="GO:0005794">
    <property type="term" value="C:Golgi apparatus"/>
    <property type="evidence" value="ECO:0007669"/>
    <property type="project" value="TreeGrafter"/>
</dbReference>
<dbReference type="AlphaFoldDB" id="A0A6Q2Z2L2"/>
<evidence type="ECO:0000256" key="2">
    <source>
        <dbReference type="ARBA" id="ARBA00008873"/>
    </source>
</evidence>
<reference evidence="11" key="4">
    <citation type="submission" date="2025-09" db="UniProtKB">
        <authorList>
            <consortium name="Ensembl"/>
        </authorList>
    </citation>
    <scope>IDENTIFICATION</scope>
</reference>
<evidence type="ECO:0000256" key="6">
    <source>
        <dbReference type="ARBA" id="ARBA00022989"/>
    </source>
</evidence>
<evidence type="ECO:0000256" key="4">
    <source>
        <dbReference type="ARBA" id="ARBA00022692"/>
    </source>
</evidence>
<dbReference type="GeneTree" id="ENSGT00940000156484"/>
<keyword evidence="5" id="KW-0862">Zinc</keyword>
<keyword evidence="6 8" id="KW-1133">Transmembrane helix</keyword>
<protein>
    <submittedName>
        <fullName evidence="11">Uncharacterized protein</fullName>
    </submittedName>
</protein>
<dbReference type="NCBIfam" id="TIGR01297">
    <property type="entry name" value="CDF"/>
    <property type="match status" value="1"/>
</dbReference>
<dbReference type="InterPro" id="IPR027470">
    <property type="entry name" value="Cation_efflux_CTD"/>
</dbReference>
<comment type="subcellular location">
    <subcellularLocation>
        <location evidence="1">Membrane</location>
        <topology evidence="1">Multi-pass membrane protein</topology>
    </subcellularLocation>
</comment>
<dbReference type="InterPro" id="IPR002524">
    <property type="entry name" value="Cation_efflux"/>
</dbReference>
<dbReference type="GO" id="GO:0006882">
    <property type="term" value="P:intracellular zinc ion homeostasis"/>
    <property type="evidence" value="ECO:0007669"/>
    <property type="project" value="TreeGrafter"/>
</dbReference>
<feature type="domain" description="Cation efflux protein transmembrane" evidence="9">
    <location>
        <begin position="15"/>
        <end position="256"/>
    </location>
</feature>
<evidence type="ECO:0000256" key="5">
    <source>
        <dbReference type="ARBA" id="ARBA00022833"/>
    </source>
</evidence>
<name>A0A6Q2Z2L2_ESOLU</name>
<organism evidence="11 12">
    <name type="scientific">Esox lucius</name>
    <name type="common">Northern pike</name>
    <dbReference type="NCBI Taxonomy" id="8010"/>
    <lineage>
        <taxon>Eukaryota</taxon>
        <taxon>Metazoa</taxon>
        <taxon>Chordata</taxon>
        <taxon>Craniata</taxon>
        <taxon>Vertebrata</taxon>
        <taxon>Euteleostomi</taxon>
        <taxon>Actinopterygii</taxon>
        <taxon>Neopterygii</taxon>
        <taxon>Teleostei</taxon>
        <taxon>Protacanthopterygii</taxon>
        <taxon>Esociformes</taxon>
        <taxon>Esocidae</taxon>
        <taxon>Esox</taxon>
    </lineage>
</organism>